<evidence type="ECO:0000313" key="1">
    <source>
        <dbReference type="EMBL" id="KHK96698.1"/>
    </source>
</evidence>
<dbReference type="Proteomes" id="UP000031030">
    <property type="component" value="Unassembled WGS sequence"/>
</dbReference>
<keyword evidence="2" id="KW-1185">Reference proteome</keyword>
<evidence type="ECO:0000313" key="2">
    <source>
        <dbReference type="Proteomes" id="UP000031030"/>
    </source>
</evidence>
<protein>
    <submittedName>
        <fullName evidence="1">Uncharacterized protein</fullName>
    </submittedName>
</protein>
<gene>
    <name evidence="1" type="ORF">LK09_14140</name>
</gene>
<comment type="caution">
    <text evidence="1">The sequence shown here is derived from an EMBL/GenBank/DDBJ whole genome shotgun (WGS) entry which is preliminary data.</text>
</comment>
<organism evidence="1 2">
    <name type="scientific">Microbacterium mangrovi</name>
    <dbReference type="NCBI Taxonomy" id="1348253"/>
    <lineage>
        <taxon>Bacteria</taxon>
        <taxon>Bacillati</taxon>
        <taxon>Actinomycetota</taxon>
        <taxon>Actinomycetes</taxon>
        <taxon>Micrococcales</taxon>
        <taxon>Microbacteriaceae</taxon>
        <taxon>Microbacterium</taxon>
    </lineage>
</organism>
<reference evidence="1 2" key="1">
    <citation type="submission" date="2014-11" db="EMBL/GenBank/DDBJ databases">
        <title>Genome sequence of Microbacterium mangrovi MUSC 115(T).</title>
        <authorList>
            <person name="Lee L.-H."/>
        </authorList>
    </citation>
    <scope>NUCLEOTIDE SEQUENCE [LARGE SCALE GENOMIC DNA]</scope>
    <source>
        <strain evidence="1 2">MUSC 115</strain>
    </source>
</reference>
<name>A0A0B2A562_9MICO</name>
<accession>A0A0B2A562</accession>
<sequence length="81" mass="8116">MTGEMLPSGSVEPITYLPPAAALEEEAGAAVVPSAQELSVTAASRTAADAAAIRPGRGSRGADMFGGSVLRRCAGAVMREV</sequence>
<proteinExistence type="predicted"/>
<dbReference type="AlphaFoldDB" id="A0A0B2A562"/>
<dbReference type="EMBL" id="JTDK01000013">
    <property type="protein sequence ID" value="KHK96698.1"/>
    <property type="molecule type" value="Genomic_DNA"/>
</dbReference>